<accession>A0AAV2T019</accession>
<reference evidence="7" key="1">
    <citation type="submission" date="2024-06" db="EMBL/GenBank/DDBJ databases">
        <authorList>
            <person name="Liu X."/>
            <person name="Lenzi L."/>
            <person name="Haldenby T S."/>
            <person name="Uol C."/>
        </authorList>
    </citation>
    <scope>NUCLEOTIDE SEQUENCE</scope>
</reference>
<dbReference type="InterPro" id="IPR008952">
    <property type="entry name" value="Tetraspanin_EC2_sf"/>
</dbReference>
<comment type="caution">
    <text evidence="7">The sequence shown here is derived from an EMBL/GenBank/DDBJ whole genome shotgun (WGS) entry which is preliminary data.</text>
</comment>
<evidence type="ECO:0000313" key="8">
    <source>
        <dbReference type="Proteomes" id="UP001497525"/>
    </source>
</evidence>
<gene>
    <name evidence="7" type="ORF">CDAUBV1_LOCUS289</name>
</gene>
<dbReference type="PANTHER" id="PTHR19282">
    <property type="entry name" value="TETRASPANIN"/>
    <property type="match status" value="1"/>
</dbReference>
<evidence type="ECO:0000256" key="6">
    <source>
        <dbReference type="RuleBase" id="RU361218"/>
    </source>
</evidence>
<dbReference type="InterPro" id="IPR018499">
    <property type="entry name" value="Tetraspanin/Peripherin"/>
</dbReference>
<keyword evidence="5 6" id="KW-0472">Membrane</keyword>
<dbReference type="PIRSF" id="PIRSF002419">
    <property type="entry name" value="Tetraspanin"/>
    <property type="match status" value="1"/>
</dbReference>
<dbReference type="SUPFAM" id="SSF48652">
    <property type="entry name" value="Tetraspanin"/>
    <property type="match status" value="1"/>
</dbReference>
<comment type="subcellular location">
    <subcellularLocation>
        <location evidence="1 6">Membrane</location>
        <topology evidence="1 6">Multi-pass membrane protein</topology>
    </subcellularLocation>
</comment>
<name>A0AAV2T019_CALDB</name>
<sequence>MGCGLACFFVVFINVLFFLVGLVLTIVGGLFSFNTAFFYSIMKWIYAQLDQMNQEQAHQAVDIFLGLLKPISLGVFIFGLILLVICMLGIVGAWCDSRCAIILYIILEGIVLVAEIVVLIIFEVKRDIITNPAKDALRTAVSNYISYDSTDPNSVFLAVFMPVLQCCGVDSGNDFNNSTKFRRTYNYNGATIPIAYPVPCCHNPPETGSNCPAVFTPDNSYINTGCWKKLENALVKESKIVMYVWIGIIVLQGLLLIAGLVLACRNKGKMV</sequence>
<dbReference type="Pfam" id="PF00335">
    <property type="entry name" value="Tetraspanin"/>
    <property type="match status" value="1"/>
</dbReference>
<feature type="transmembrane region" description="Helical" evidence="6">
    <location>
        <begin position="71"/>
        <end position="94"/>
    </location>
</feature>
<organism evidence="7 8">
    <name type="scientific">Calicophoron daubneyi</name>
    <name type="common">Rumen fluke</name>
    <name type="synonym">Paramphistomum daubneyi</name>
    <dbReference type="NCBI Taxonomy" id="300641"/>
    <lineage>
        <taxon>Eukaryota</taxon>
        <taxon>Metazoa</taxon>
        <taxon>Spiralia</taxon>
        <taxon>Lophotrochozoa</taxon>
        <taxon>Platyhelminthes</taxon>
        <taxon>Trematoda</taxon>
        <taxon>Digenea</taxon>
        <taxon>Plagiorchiida</taxon>
        <taxon>Pronocephalata</taxon>
        <taxon>Paramphistomoidea</taxon>
        <taxon>Paramphistomidae</taxon>
        <taxon>Calicophoron</taxon>
    </lineage>
</organism>
<dbReference type="Gene3D" id="1.10.1450.10">
    <property type="entry name" value="Tetraspanin"/>
    <property type="match status" value="1"/>
</dbReference>
<dbReference type="AlphaFoldDB" id="A0AAV2T019"/>
<feature type="transmembrane region" description="Helical" evidence="6">
    <location>
        <begin position="240"/>
        <end position="263"/>
    </location>
</feature>
<dbReference type="EMBL" id="CAXLJL010000001">
    <property type="protein sequence ID" value="CAL5129359.1"/>
    <property type="molecule type" value="Genomic_DNA"/>
</dbReference>
<dbReference type="Proteomes" id="UP001497525">
    <property type="component" value="Unassembled WGS sequence"/>
</dbReference>
<proteinExistence type="inferred from homology"/>
<feature type="transmembrane region" description="Helical" evidence="6">
    <location>
        <begin position="101"/>
        <end position="122"/>
    </location>
</feature>
<feature type="transmembrane region" description="Helical" evidence="6">
    <location>
        <begin position="7"/>
        <end position="33"/>
    </location>
</feature>
<evidence type="ECO:0000256" key="1">
    <source>
        <dbReference type="ARBA" id="ARBA00004141"/>
    </source>
</evidence>
<protein>
    <recommendedName>
        <fullName evidence="6">Tetraspanin</fullName>
    </recommendedName>
</protein>
<keyword evidence="3 6" id="KW-0812">Transmembrane</keyword>
<keyword evidence="4 6" id="KW-1133">Transmembrane helix</keyword>
<evidence type="ECO:0000256" key="3">
    <source>
        <dbReference type="ARBA" id="ARBA00022692"/>
    </source>
</evidence>
<evidence type="ECO:0000313" key="7">
    <source>
        <dbReference type="EMBL" id="CAL5129359.1"/>
    </source>
</evidence>
<dbReference type="InterPro" id="IPR000301">
    <property type="entry name" value="Tetraspanin_animals"/>
</dbReference>
<evidence type="ECO:0000256" key="5">
    <source>
        <dbReference type="ARBA" id="ARBA00023136"/>
    </source>
</evidence>
<evidence type="ECO:0000256" key="2">
    <source>
        <dbReference type="ARBA" id="ARBA00006840"/>
    </source>
</evidence>
<dbReference type="GO" id="GO:0005886">
    <property type="term" value="C:plasma membrane"/>
    <property type="evidence" value="ECO:0007669"/>
    <property type="project" value="TreeGrafter"/>
</dbReference>
<evidence type="ECO:0000256" key="4">
    <source>
        <dbReference type="ARBA" id="ARBA00022989"/>
    </source>
</evidence>
<comment type="similarity">
    <text evidence="2 6">Belongs to the tetraspanin (TM4SF) family.</text>
</comment>
<dbReference type="PANTHER" id="PTHR19282:SF544">
    <property type="entry name" value="TETRASPANIN"/>
    <property type="match status" value="1"/>
</dbReference>